<reference evidence="2" key="1">
    <citation type="submission" date="2019-11" db="EMBL/GenBank/DDBJ databases">
        <authorList>
            <person name="Feng L."/>
        </authorList>
    </citation>
    <scope>NUCLEOTIDE SEQUENCE</scope>
    <source>
        <strain evidence="2">FmagnaLFYP121</strain>
    </source>
</reference>
<evidence type="ECO:0000313" key="2">
    <source>
        <dbReference type="EMBL" id="VYT78695.1"/>
    </source>
</evidence>
<gene>
    <name evidence="2" type="ORF">FMLFYP121_00553</name>
</gene>
<feature type="transmembrane region" description="Helical" evidence="1">
    <location>
        <begin position="64"/>
        <end position="85"/>
    </location>
</feature>
<keyword evidence="1" id="KW-0472">Membrane</keyword>
<proteinExistence type="predicted"/>
<keyword evidence="1" id="KW-0812">Transmembrane</keyword>
<evidence type="ECO:0000256" key="1">
    <source>
        <dbReference type="SAM" id="Phobius"/>
    </source>
</evidence>
<protein>
    <submittedName>
        <fullName evidence="2">Uncharacterized protein</fullName>
    </submittedName>
</protein>
<dbReference type="EMBL" id="CACRTP010000007">
    <property type="protein sequence ID" value="VYT78695.1"/>
    <property type="molecule type" value="Genomic_DNA"/>
</dbReference>
<dbReference type="AlphaFoldDB" id="A0A6N2ZGL7"/>
<sequence length="88" mass="9814">MNKKISKKLFLLGLVIFMISYLLPIDIFESYTSLRPTGLTSMFVCPIIGLIGLIFGVKEKDKLFMALNVLLILLLPIAMLASHLVGFL</sequence>
<name>A0A6N2ZGL7_FINMA</name>
<accession>A0A6N2ZGL7</accession>
<feature type="transmembrane region" description="Helical" evidence="1">
    <location>
        <begin position="40"/>
        <end position="57"/>
    </location>
</feature>
<organism evidence="2">
    <name type="scientific">Finegoldia magna</name>
    <name type="common">Peptostreptococcus magnus</name>
    <dbReference type="NCBI Taxonomy" id="1260"/>
    <lineage>
        <taxon>Bacteria</taxon>
        <taxon>Bacillati</taxon>
        <taxon>Bacillota</taxon>
        <taxon>Tissierellia</taxon>
        <taxon>Tissierellales</taxon>
        <taxon>Peptoniphilaceae</taxon>
        <taxon>Finegoldia</taxon>
    </lineage>
</organism>
<keyword evidence="1" id="KW-1133">Transmembrane helix</keyword>
<dbReference type="RefSeq" id="WP_156849763.1">
    <property type="nucleotide sequence ID" value="NZ_CACRTP010000007.1"/>
</dbReference>